<comment type="caution">
    <text evidence="4">The sequence shown here is derived from an EMBL/GenBank/DDBJ whole genome shotgun (WGS) entry which is preliminary data.</text>
</comment>
<feature type="compositionally biased region" description="Polar residues" evidence="2">
    <location>
        <begin position="835"/>
        <end position="848"/>
    </location>
</feature>
<keyword evidence="4" id="KW-0808">Transferase</keyword>
<dbReference type="PANTHER" id="PTHR13561:SF20">
    <property type="entry name" value="DNA TOPOISOMERASE 2-BINDING PROTEIN 1"/>
    <property type="match status" value="1"/>
</dbReference>
<organism evidence="4 5">
    <name type="scientific">Paramarasmius palmivorus</name>
    <dbReference type="NCBI Taxonomy" id="297713"/>
    <lineage>
        <taxon>Eukaryota</taxon>
        <taxon>Fungi</taxon>
        <taxon>Dikarya</taxon>
        <taxon>Basidiomycota</taxon>
        <taxon>Agaricomycotina</taxon>
        <taxon>Agaricomycetes</taxon>
        <taxon>Agaricomycetidae</taxon>
        <taxon>Agaricales</taxon>
        <taxon>Marasmiineae</taxon>
        <taxon>Marasmiaceae</taxon>
        <taxon>Paramarasmius</taxon>
    </lineage>
</organism>
<evidence type="ECO:0000313" key="5">
    <source>
        <dbReference type="Proteomes" id="UP001383192"/>
    </source>
</evidence>
<proteinExistence type="predicted"/>
<dbReference type="Proteomes" id="UP001383192">
    <property type="component" value="Unassembled WGS sequence"/>
</dbReference>
<keyword evidence="5" id="KW-1185">Reference proteome</keyword>
<feature type="compositionally biased region" description="Polar residues" evidence="2">
    <location>
        <begin position="338"/>
        <end position="349"/>
    </location>
</feature>
<feature type="compositionally biased region" description="Acidic residues" evidence="2">
    <location>
        <begin position="780"/>
        <end position="791"/>
    </location>
</feature>
<feature type="compositionally biased region" description="Polar residues" evidence="2">
    <location>
        <begin position="438"/>
        <end position="455"/>
    </location>
</feature>
<feature type="compositionally biased region" description="Basic residues" evidence="2">
    <location>
        <begin position="1024"/>
        <end position="1036"/>
    </location>
</feature>
<feature type="region of interest" description="Disordered" evidence="2">
    <location>
        <begin position="336"/>
        <end position="361"/>
    </location>
</feature>
<feature type="compositionally biased region" description="Basic and acidic residues" evidence="2">
    <location>
        <begin position="665"/>
        <end position="686"/>
    </location>
</feature>
<accession>A0AAW0E8V3</accession>
<protein>
    <submittedName>
        <fullName evidence="4">Protein kinase activating protein dpb11</fullName>
    </submittedName>
</protein>
<evidence type="ECO:0000259" key="3">
    <source>
        <dbReference type="PROSITE" id="PS50172"/>
    </source>
</evidence>
<feature type="region of interest" description="Disordered" evidence="2">
    <location>
        <begin position="1"/>
        <end position="54"/>
    </location>
</feature>
<sequence length="1036" mass="114445">MRRRGNKSTKVPNVKLRPAQPQPSSSKSRTQESDPFDRGGIWAQDSQVKSDDNSVYDSCPRPFTGVVLCATGIMDKPSLFRQAVELGATTCNAFTDRVTHLIAIEHGGAKYMCALERKIPILTPEWVTENYQIWLRGDDVDMVESTKQYRLPIFSDVVLCLSGIPDIERRLKINKRVVANGGTYVKVIERPVRVTHLLCSGDEETDKMHYAEKFNSKGEANIKLVWEEWFWDSLEFGGRFDEDKYQVRRPRPQGRARSNFESPEGTPSTSSLFNISAPVEDQPPPQRGKTKAPSSQDDEEEPALIQRLPATQLQMWASLLKHRGYAMDVEQGRLIRSPTKSQKQHSTQMEEAENELPAGRGSGSFLASAGFRRANSFAPVTSTAKPLRRILSTRKSTQTPEPEDHTRQLVVPVDRSMNVGANAMDIQQDMDTPGAGPSTPNALPQPAAHQNNPQLKPTPPIFHGLRFRLLGEADSNSVQQAVRNFGGSIVQGNFAEDVDFIIARLVSGSPLFRDMTKAASPSYLAKFRTECWLERCIYDEQIRGADEHISFTPVGVKCPIEGADKVHISFSGFDESDKIFMTRLLRTLGFNHLSTFTKRATYLLCPSGEGLKYQKAKEWGIPVINMSWIEEAKSTGTMPIVDHHLLPGQDPSKFKQKSVQSGRRTSAEPRRDVKGKGKATEEDLRMADITNEQSLEFNPVVTSTQRNPPDDRPVPSLSKLSLLSPAGSFGRPHGLLDNPPETPLWEPPPPAEPPLPDPETETIPGQESGATPPQPTQPECDSETEDEDELDTSALPPVDKGKGKAKMPTTTQSETVIRTANPNSGSSLKRPATETDLNLQVVPSSRTPSPMKFPAKKKSNGSLKPKGAGKVPLVRRKSQSASPTKLHRPLEMDGQQAKALQESLTNLLAGGGSLLGKRRSEEGDDNAVVEGSGGRSKRPRATRVQPPPEPVEEQSFSTGDCELGLEFGGQPVEIEQEVREESMRVTYEDPVQRDEKRKLMKLFGSQDSEVEIVSVKPATDARKRTAGRKGTGRNAR</sequence>
<feature type="region of interest" description="Disordered" evidence="2">
    <location>
        <begin position="427"/>
        <end position="456"/>
    </location>
</feature>
<feature type="domain" description="BRCT" evidence="3">
    <location>
        <begin position="457"/>
        <end position="550"/>
    </location>
</feature>
<feature type="region of interest" description="Disordered" evidence="2">
    <location>
        <begin position="640"/>
        <end position="957"/>
    </location>
</feature>
<feature type="compositionally biased region" description="Polar residues" evidence="2">
    <location>
        <begin position="259"/>
        <end position="274"/>
    </location>
</feature>
<feature type="domain" description="BRCT" evidence="3">
    <location>
        <begin position="58"/>
        <end position="132"/>
    </location>
</feature>
<dbReference type="SUPFAM" id="SSF52113">
    <property type="entry name" value="BRCT domain"/>
    <property type="match status" value="3"/>
</dbReference>
<feature type="region of interest" description="Disordered" evidence="2">
    <location>
        <begin position="1016"/>
        <end position="1036"/>
    </location>
</feature>
<feature type="region of interest" description="Disordered" evidence="2">
    <location>
        <begin position="247"/>
        <end position="301"/>
    </location>
</feature>
<dbReference type="SMART" id="SM00292">
    <property type="entry name" value="BRCT"/>
    <property type="match status" value="4"/>
</dbReference>
<dbReference type="PANTHER" id="PTHR13561">
    <property type="entry name" value="DNA REPLICATION REGULATOR DPB11-RELATED"/>
    <property type="match status" value="1"/>
</dbReference>
<gene>
    <name evidence="4" type="primary">DPB11</name>
    <name evidence="4" type="ORF">VNI00_001027</name>
</gene>
<dbReference type="Pfam" id="PF12738">
    <property type="entry name" value="PTCB-BRCT"/>
    <property type="match status" value="3"/>
</dbReference>
<keyword evidence="4" id="KW-0418">Kinase</keyword>
<dbReference type="EMBL" id="JAYKXP010000003">
    <property type="protein sequence ID" value="KAK7060262.1"/>
    <property type="molecule type" value="Genomic_DNA"/>
</dbReference>
<evidence type="ECO:0000256" key="2">
    <source>
        <dbReference type="SAM" id="MobiDB-lite"/>
    </source>
</evidence>
<feature type="compositionally biased region" description="Polar residues" evidence="2">
    <location>
        <begin position="690"/>
        <end position="707"/>
    </location>
</feature>
<feature type="compositionally biased region" description="Polar residues" evidence="2">
    <location>
        <begin position="808"/>
        <end position="827"/>
    </location>
</feature>
<reference evidence="4 5" key="1">
    <citation type="submission" date="2024-01" db="EMBL/GenBank/DDBJ databases">
        <title>A draft genome for a cacao thread blight-causing isolate of Paramarasmius palmivorus.</title>
        <authorList>
            <person name="Baruah I.K."/>
            <person name="Bukari Y."/>
            <person name="Amoako-Attah I."/>
            <person name="Meinhardt L.W."/>
            <person name="Bailey B.A."/>
            <person name="Cohen S.P."/>
        </authorList>
    </citation>
    <scope>NUCLEOTIDE SEQUENCE [LARGE SCALE GENOMIC DNA]</scope>
    <source>
        <strain evidence="4 5">GH-12</strain>
    </source>
</reference>
<evidence type="ECO:0000256" key="1">
    <source>
        <dbReference type="ARBA" id="ARBA00022737"/>
    </source>
</evidence>
<feature type="domain" description="BRCT" evidence="3">
    <location>
        <begin position="149"/>
        <end position="247"/>
    </location>
</feature>
<dbReference type="GO" id="GO:0006270">
    <property type="term" value="P:DNA replication initiation"/>
    <property type="evidence" value="ECO:0007669"/>
    <property type="project" value="TreeGrafter"/>
</dbReference>
<dbReference type="InterPro" id="IPR059215">
    <property type="entry name" value="BRCT2_TopBP1-like"/>
</dbReference>
<dbReference type="InterPro" id="IPR001357">
    <property type="entry name" value="BRCT_dom"/>
</dbReference>
<dbReference type="AlphaFoldDB" id="A0AAW0E8V3"/>
<keyword evidence="1" id="KW-0677">Repeat</keyword>
<dbReference type="GO" id="GO:0016301">
    <property type="term" value="F:kinase activity"/>
    <property type="evidence" value="ECO:0007669"/>
    <property type="project" value="UniProtKB-KW"/>
</dbReference>
<feature type="compositionally biased region" description="Pro residues" evidence="2">
    <location>
        <begin position="740"/>
        <end position="757"/>
    </location>
</feature>
<dbReference type="PROSITE" id="PS50172">
    <property type="entry name" value="BRCT"/>
    <property type="match status" value="4"/>
</dbReference>
<dbReference type="GO" id="GO:0033314">
    <property type="term" value="P:mitotic DNA replication checkpoint signaling"/>
    <property type="evidence" value="ECO:0007669"/>
    <property type="project" value="TreeGrafter"/>
</dbReference>
<name>A0AAW0E8V3_9AGAR</name>
<feature type="domain" description="BRCT" evidence="3">
    <location>
        <begin position="565"/>
        <end position="646"/>
    </location>
</feature>
<dbReference type="InterPro" id="IPR036420">
    <property type="entry name" value="BRCT_dom_sf"/>
</dbReference>
<evidence type="ECO:0000313" key="4">
    <source>
        <dbReference type="EMBL" id="KAK7060262.1"/>
    </source>
</evidence>
<dbReference type="GO" id="GO:0007095">
    <property type="term" value="P:mitotic G2 DNA damage checkpoint signaling"/>
    <property type="evidence" value="ECO:0007669"/>
    <property type="project" value="TreeGrafter"/>
</dbReference>
<dbReference type="Gene3D" id="3.40.50.10190">
    <property type="entry name" value="BRCT domain"/>
    <property type="match status" value="4"/>
</dbReference>
<dbReference type="CDD" id="cd17731">
    <property type="entry name" value="BRCT_TopBP1_rpt2_like"/>
    <property type="match status" value="1"/>
</dbReference>